<reference evidence="1 2" key="1">
    <citation type="submission" date="2016-10" db="EMBL/GenBank/DDBJ databases">
        <title>Complete Genome Sequence of the Nonylphenol-Degrading Bacterium Sphingobium cloacae JCM 10874T.</title>
        <authorList>
            <person name="Ootsuka M."/>
            <person name="Nishizawa T."/>
            <person name="Ohta H."/>
        </authorList>
    </citation>
    <scope>NUCLEOTIDE SEQUENCE [LARGE SCALE GENOMIC DNA]</scope>
    <source>
        <strain evidence="1 2">JCM 10874</strain>
    </source>
</reference>
<dbReference type="KEGG" id="sclo:SCLO_1025280"/>
<accession>A0A1E1F4X5</accession>
<name>A0A1E1F4X5_9SPHN</name>
<proteinExistence type="predicted"/>
<dbReference type="AlphaFoldDB" id="A0A1E1F4X5"/>
<dbReference type="RefSeq" id="WP_066515430.1">
    <property type="nucleotide sequence ID" value="NZ_AP017655.1"/>
</dbReference>
<gene>
    <name evidence="1" type="ORF">SCLO_1025280</name>
</gene>
<protein>
    <submittedName>
        <fullName evidence="1">Uncharacterized protein</fullName>
    </submittedName>
</protein>
<organism evidence="1 2">
    <name type="scientific">Sphingobium cloacae</name>
    <dbReference type="NCBI Taxonomy" id="120107"/>
    <lineage>
        <taxon>Bacteria</taxon>
        <taxon>Pseudomonadati</taxon>
        <taxon>Pseudomonadota</taxon>
        <taxon>Alphaproteobacteria</taxon>
        <taxon>Sphingomonadales</taxon>
        <taxon>Sphingomonadaceae</taxon>
        <taxon>Sphingobium</taxon>
    </lineage>
</organism>
<sequence length="101" mass="10938">MLSNLPERGLDLMDAMVAAAAERASSHFLEVIRFAKCDDVQVNEGFATRDVDIETWPLFADHQAIVVSVFATGPNDDGSLATAASGRFTFTTLTGKRAYRA</sequence>
<evidence type="ECO:0000313" key="2">
    <source>
        <dbReference type="Proteomes" id="UP000218272"/>
    </source>
</evidence>
<keyword evidence="2" id="KW-1185">Reference proteome</keyword>
<dbReference type="OrthoDB" id="7595555at2"/>
<dbReference type="Proteomes" id="UP000218272">
    <property type="component" value="Chromosome SCLO_1"/>
</dbReference>
<dbReference type="EMBL" id="AP017655">
    <property type="protein sequence ID" value="BAV65568.1"/>
    <property type="molecule type" value="Genomic_DNA"/>
</dbReference>
<evidence type="ECO:0000313" key="1">
    <source>
        <dbReference type="EMBL" id="BAV65568.1"/>
    </source>
</evidence>